<dbReference type="PIRSF" id="PIRSF006181">
    <property type="entry name" value="EbsC_YbaK"/>
    <property type="match status" value="1"/>
</dbReference>
<organism evidence="6 7">
    <name type="scientific">Halochromatium glycolicum</name>
    <dbReference type="NCBI Taxonomy" id="85075"/>
    <lineage>
        <taxon>Bacteria</taxon>
        <taxon>Pseudomonadati</taxon>
        <taxon>Pseudomonadota</taxon>
        <taxon>Gammaproteobacteria</taxon>
        <taxon>Chromatiales</taxon>
        <taxon>Chromatiaceae</taxon>
        <taxon>Halochromatium</taxon>
    </lineage>
</organism>
<proteinExistence type="inferred from homology"/>
<dbReference type="PANTHER" id="PTHR30411:SF0">
    <property type="entry name" value="CYS-TRNA(PRO)_CYS-TRNA(CYS) DEACYLASE YBAK"/>
    <property type="match status" value="1"/>
</dbReference>
<accession>A0AAJ0U6Z1</accession>
<dbReference type="InterPro" id="IPR007214">
    <property type="entry name" value="YbaK/aa-tRNA-synth-assoc-dom"/>
</dbReference>
<dbReference type="InterPro" id="IPR036754">
    <property type="entry name" value="YbaK/aa-tRNA-synt-asso_dom_sf"/>
</dbReference>
<comment type="caution">
    <text evidence="6">The sequence shown here is derived from an EMBL/GenBank/DDBJ whole genome shotgun (WGS) entry which is preliminary data.</text>
</comment>
<evidence type="ECO:0000256" key="2">
    <source>
        <dbReference type="ARBA" id="ARBA00022917"/>
    </source>
</evidence>
<evidence type="ECO:0000256" key="4">
    <source>
        <dbReference type="PIRNR" id="PIRNR006181"/>
    </source>
</evidence>
<dbReference type="GO" id="GO:0016829">
    <property type="term" value="F:lyase activity"/>
    <property type="evidence" value="ECO:0007669"/>
    <property type="project" value="UniProtKB-KW"/>
</dbReference>
<dbReference type="Pfam" id="PF04073">
    <property type="entry name" value="tRNA_edit"/>
    <property type="match status" value="1"/>
</dbReference>
<evidence type="ECO:0000259" key="5">
    <source>
        <dbReference type="Pfam" id="PF04073"/>
    </source>
</evidence>
<evidence type="ECO:0000256" key="3">
    <source>
        <dbReference type="ARBA" id="ARBA00023239"/>
    </source>
</evidence>
<name>A0AAJ0U6Z1_9GAMM</name>
<dbReference type="GO" id="GO:0002161">
    <property type="term" value="F:aminoacyl-tRNA deacylase activity"/>
    <property type="evidence" value="ECO:0007669"/>
    <property type="project" value="InterPro"/>
</dbReference>
<dbReference type="GO" id="GO:0006412">
    <property type="term" value="P:translation"/>
    <property type="evidence" value="ECO:0007669"/>
    <property type="project" value="UniProtKB-KW"/>
</dbReference>
<evidence type="ECO:0000313" key="7">
    <source>
        <dbReference type="Proteomes" id="UP001296776"/>
    </source>
</evidence>
<dbReference type="RefSeq" id="WP_200347932.1">
    <property type="nucleotide sequence ID" value="NZ_NRSJ01000042.1"/>
</dbReference>
<evidence type="ECO:0000313" key="6">
    <source>
        <dbReference type="EMBL" id="MBK1706478.1"/>
    </source>
</evidence>
<dbReference type="AlphaFoldDB" id="A0AAJ0U6Z1"/>
<dbReference type="EC" id="4.2.-.-" evidence="4"/>
<dbReference type="Proteomes" id="UP001296776">
    <property type="component" value="Unassembled WGS sequence"/>
</dbReference>
<gene>
    <name evidence="6" type="ORF">CKO40_18465</name>
</gene>
<reference evidence="6" key="2">
    <citation type="journal article" date="2020" name="Microorganisms">
        <title>Osmotic Adaptation and Compatible Solute Biosynthesis of Phototrophic Bacteria as Revealed from Genome Analyses.</title>
        <authorList>
            <person name="Imhoff J.F."/>
            <person name="Rahn T."/>
            <person name="Kunzel S."/>
            <person name="Keller A."/>
            <person name="Neulinger S.C."/>
        </authorList>
    </citation>
    <scope>NUCLEOTIDE SEQUENCE</scope>
    <source>
        <strain evidence="6">DSM 11080</strain>
    </source>
</reference>
<reference evidence="6" key="1">
    <citation type="submission" date="2017-08" db="EMBL/GenBank/DDBJ databases">
        <authorList>
            <person name="Imhoff J.F."/>
            <person name="Rahn T."/>
            <person name="Kuenzel S."/>
            <person name="Neulinger S.C."/>
        </authorList>
    </citation>
    <scope>NUCLEOTIDE SEQUENCE</scope>
    <source>
        <strain evidence="6">DSM 11080</strain>
    </source>
</reference>
<dbReference type="EMBL" id="NRSJ01000042">
    <property type="protein sequence ID" value="MBK1706478.1"/>
    <property type="molecule type" value="Genomic_DNA"/>
</dbReference>
<dbReference type="InterPro" id="IPR004369">
    <property type="entry name" value="Prolyl-tRNA_editing_YbaK/EbsC"/>
</dbReference>
<evidence type="ECO:0000256" key="1">
    <source>
        <dbReference type="ARBA" id="ARBA00009798"/>
    </source>
</evidence>
<keyword evidence="7" id="KW-1185">Reference proteome</keyword>
<dbReference type="SUPFAM" id="SSF55826">
    <property type="entry name" value="YbaK/ProRS associated domain"/>
    <property type="match status" value="1"/>
</dbReference>
<dbReference type="Gene3D" id="3.90.960.10">
    <property type="entry name" value="YbaK/aminoacyl-tRNA synthetase-associated domain"/>
    <property type="match status" value="1"/>
</dbReference>
<keyword evidence="2 4" id="KW-0648">Protein biosynthesis</keyword>
<comment type="similarity">
    <text evidence="1 4">Belongs to the prolyl-tRNA editing family. YbaK/EbsC subfamily.</text>
</comment>
<protein>
    <recommendedName>
        <fullName evidence="4">Cys-tRNA(Pro)/Cys-tRNA(Cys) deacylase</fullName>
        <ecNumber evidence="4">4.2.-.-</ecNumber>
    </recommendedName>
</protein>
<sequence>MARTKEPVTAAVRLLRQAAVPFDGFCYAYNGGGTAEVAHALDVDLHHVVKTLIMEDEQQRPLIVLMHGDREVATGALARQIGVKRVQPCAPQTADKHSGYQVGGTSPFATRRSMPVYCERSVLALERLYINGGKRGYIIRLRSADLQRLLSPQLVDVAV</sequence>
<feature type="domain" description="YbaK/aminoacyl-tRNA synthetase-associated" evidence="5">
    <location>
        <begin position="34"/>
        <end position="149"/>
    </location>
</feature>
<keyword evidence="3 4" id="KW-0456">Lyase</keyword>
<dbReference type="PANTHER" id="PTHR30411">
    <property type="entry name" value="CYTOPLASMIC PROTEIN"/>
    <property type="match status" value="1"/>
</dbReference>